<dbReference type="FunFam" id="3.30.70.270:FF:000001">
    <property type="entry name" value="Diguanylate cyclase domain protein"/>
    <property type="match status" value="1"/>
</dbReference>
<dbReference type="EMBL" id="RXOE01000001">
    <property type="protein sequence ID" value="RTQ37570.1"/>
    <property type="molecule type" value="Genomic_DNA"/>
</dbReference>
<dbReference type="PROSITE" id="PS50887">
    <property type="entry name" value="GGDEF"/>
    <property type="match status" value="1"/>
</dbReference>
<dbReference type="EC" id="2.7.7.65" evidence="2"/>
<comment type="subcellular location">
    <subcellularLocation>
        <location evidence="1">Cell membrane</location>
        <topology evidence="1">Multi-pass membrane protein</topology>
    </subcellularLocation>
</comment>
<evidence type="ECO:0000259" key="9">
    <source>
        <dbReference type="PROSITE" id="PS50887"/>
    </source>
</evidence>
<feature type="transmembrane region" description="Helical" evidence="8">
    <location>
        <begin position="39"/>
        <end position="57"/>
    </location>
</feature>
<dbReference type="SUPFAM" id="SSF103190">
    <property type="entry name" value="Sensory domain-like"/>
    <property type="match status" value="1"/>
</dbReference>
<evidence type="ECO:0000256" key="2">
    <source>
        <dbReference type="ARBA" id="ARBA00012528"/>
    </source>
</evidence>
<keyword evidence="5 8" id="KW-1133">Transmembrane helix</keyword>
<dbReference type="GO" id="GO:1902201">
    <property type="term" value="P:negative regulation of bacterial-type flagellum-dependent cell motility"/>
    <property type="evidence" value="ECO:0007669"/>
    <property type="project" value="TreeGrafter"/>
</dbReference>
<name>A0A3S0J4Z5_9BURK</name>
<dbReference type="GO" id="GO:0052621">
    <property type="term" value="F:diguanylate cyclase activity"/>
    <property type="evidence" value="ECO:0007669"/>
    <property type="project" value="UniProtKB-EC"/>
</dbReference>
<dbReference type="InterPro" id="IPR033479">
    <property type="entry name" value="dCache_1"/>
</dbReference>
<evidence type="ECO:0000313" key="11">
    <source>
        <dbReference type="Proteomes" id="UP000267418"/>
    </source>
</evidence>
<evidence type="ECO:0000256" key="4">
    <source>
        <dbReference type="ARBA" id="ARBA00022692"/>
    </source>
</evidence>
<sequence length="534" mass="58525">MNRGAARNGRCDDREREGRENRFVRGVAQVKRDVRLAKFLLLAVIVSVSAATGWQLYASRDQTLAAADTNNLNLANALNIYAEGVFTQSDMLLQGVAETLKGEGDEPERLQRVQSLVERQKRLLDQLDGLAVLDAQGNWLMYSKGRIPPGTNSANRAYFIHHRETRSNDVLISPPIRNPFTGEWGITVSRRLDDAEGRFAGVVVIGLGLQNFLRAFGTIALPGTGTIGLTTNHGQMLVLYPYSEKAIGLDFSGSANFQRHFGGTSGTASFRSSIDGMKRLYAFRKSDRYPVLTTVALGRDEALKAWRHQALLTIGVVGALLAIVAAVGWRLIVNIQRRISAEASLLAAREDLLRANRRLEVLATQDQLTGLANRRSFDEVLAHECRRAAREGTALSLLLLDLDYFKRFNDAYGHVAGDQCLKAVATALRRSARRPGDLVARYGGEELAVVLPRTDLPGARKVAEQILAQVLALDIPHSASQHGQVTVSIGVAALEARHSDEPEQLLVEAADRALYKAKESGRNRAVSEEEFADA</sequence>
<dbReference type="Pfam" id="PF02743">
    <property type="entry name" value="dCache_1"/>
    <property type="match status" value="1"/>
</dbReference>
<dbReference type="InterPro" id="IPR029787">
    <property type="entry name" value="Nucleotide_cyclase"/>
</dbReference>
<gene>
    <name evidence="10" type="ORF">EJP69_07565</name>
</gene>
<evidence type="ECO:0000256" key="8">
    <source>
        <dbReference type="SAM" id="Phobius"/>
    </source>
</evidence>
<evidence type="ECO:0000256" key="7">
    <source>
        <dbReference type="ARBA" id="ARBA00034247"/>
    </source>
</evidence>
<dbReference type="Pfam" id="PF00990">
    <property type="entry name" value="GGDEF"/>
    <property type="match status" value="1"/>
</dbReference>
<dbReference type="GO" id="GO:0005886">
    <property type="term" value="C:plasma membrane"/>
    <property type="evidence" value="ECO:0007669"/>
    <property type="project" value="UniProtKB-SubCell"/>
</dbReference>
<organism evidence="10 11">
    <name type="scientific">Variovorax gossypii</name>
    <dbReference type="NCBI Taxonomy" id="1679495"/>
    <lineage>
        <taxon>Bacteria</taxon>
        <taxon>Pseudomonadati</taxon>
        <taxon>Pseudomonadota</taxon>
        <taxon>Betaproteobacteria</taxon>
        <taxon>Burkholderiales</taxon>
        <taxon>Comamonadaceae</taxon>
        <taxon>Variovorax</taxon>
    </lineage>
</organism>
<comment type="caution">
    <text evidence="10">The sequence shown here is derived from an EMBL/GenBank/DDBJ whole genome shotgun (WGS) entry which is preliminary data.</text>
</comment>
<comment type="catalytic activity">
    <reaction evidence="7">
        <text>2 GTP = 3',3'-c-di-GMP + 2 diphosphate</text>
        <dbReference type="Rhea" id="RHEA:24898"/>
        <dbReference type="ChEBI" id="CHEBI:33019"/>
        <dbReference type="ChEBI" id="CHEBI:37565"/>
        <dbReference type="ChEBI" id="CHEBI:58805"/>
        <dbReference type="EC" id="2.7.7.65"/>
    </reaction>
</comment>
<evidence type="ECO:0000313" key="10">
    <source>
        <dbReference type="EMBL" id="RTQ37570.1"/>
    </source>
</evidence>
<keyword evidence="6 8" id="KW-0472">Membrane</keyword>
<dbReference type="CDD" id="cd12914">
    <property type="entry name" value="PDC1_DGC_like"/>
    <property type="match status" value="1"/>
</dbReference>
<evidence type="ECO:0000256" key="3">
    <source>
        <dbReference type="ARBA" id="ARBA00022475"/>
    </source>
</evidence>
<dbReference type="Proteomes" id="UP000267418">
    <property type="component" value="Unassembled WGS sequence"/>
</dbReference>
<dbReference type="CDD" id="cd01949">
    <property type="entry name" value="GGDEF"/>
    <property type="match status" value="1"/>
</dbReference>
<keyword evidence="11" id="KW-1185">Reference proteome</keyword>
<dbReference type="SMART" id="SM00267">
    <property type="entry name" value="GGDEF"/>
    <property type="match status" value="1"/>
</dbReference>
<dbReference type="GO" id="GO:0043709">
    <property type="term" value="P:cell adhesion involved in single-species biofilm formation"/>
    <property type="evidence" value="ECO:0007669"/>
    <property type="project" value="TreeGrafter"/>
</dbReference>
<dbReference type="SUPFAM" id="SSF55073">
    <property type="entry name" value="Nucleotide cyclase"/>
    <property type="match status" value="1"/>
</dbReference>
<dbReference type="InterPro" id="IPR050469">
    <property type="entry name" value="Diguanylate_Cyclase"/>
</dbReference>
<proteinExistence type="predicted"/>
<evidence type="ECO:0000256" key="5">
    <source>
        <dbReference type="ARBA" id="ARBA00022989"/>
    </source>
</evidence>
<dbReference type="InterPro" id="IPR043128">
    <property type="entry name" value="Rev_trsase/Diguanyl_cyclase"/>
</dbReference>
<evidence type="ECO:0000256" key="6">
    <source>
        <dbReference type="ARBA" id="ARBA00023136"/>
    </source>
</evidence>
<dbReference type="CDD" id="cd12915">
    <property type="entry name" value="PDC2_DGC_like"/>
    <property type="match status" value="1"/>
</dbReference>
<dbReference type="Gene3D" id="3.30.70.270">
    <property type="match status" value="1"/>
</dbReference>
<feature type="transmembrane region" description="Helical" evidence="8">
    <location>
        <begin position="310"/>
        <end position="332"/>
    </location>
</feature>
<evidence type="ECO:0000256" key="1">
    <source>
        <dbReference type="ARBA" id="ARBA00004651"/>
    </source>
</evidence>
<protein>
    <recommendedName>
        <fullName evidence="2">diguanylate cyclase</fullName>
        <ecNumber evidence="2">2.7.7.65</ecNumber>
    </recommendedName>
</protein>
<feature type="domain" description="GGDEF" evidence="9">
    <location>
        <begin position="393"/>
        <end position="530"/>
    </location>
</feature>
<dbReference type="Gene3D" id="3.30.450.20">
    <property type="entry name" value="PAS domain"/>
    <property type="match status" value="2"/>
</dbReference>
<dbReference type="PANTHER" id="PTHR45138:SF9">
    <property type="entry name" value="DIGUANYLATE CYCLASE DGCM-RELATED"/>
    <property type="match status" value="1"/>
</dbReference>
<keyword evidence="4 8" id="KW-0812">Transmembrane</keyword>
<dbReference type="InterPro" id="IPR000160">
    <property type="entry name" value="GGDEF_dom"/>
</dbReference>
<accession>A0A3S0J4Z5</accession>
<dbReference type="AlphaFoldDB" id="A0A3S0J4Z5"/>
<reference evidence="10 11" key="1">
    <citation type="submission" date="2018-12" db="EMBL/GenBank/DDBJ databases">
        <title>The genome of Variovorax gossypii DSM 100435.</title>
        <authorList>
            <person name="Gao J."/>
            <person name="Sun J."/>
        </authorList>
    </citation>
    <scope>NUCLEOTIDE SEQUENCE [LARGE SCALE GENOMIC DNA]</scope>
    <source>
        <strain evidence="10 11">DSM 100435</strain>
    </source>
</reference>
<dbReference type="InterPro" id="IPR029151">
    <property type="entry name" value="Sensor-like_sf"/>
</dbReference>
<dbReference type="OrthoDB" id="9813903at2"/>
<dbReference type="NCBIfam" id="TIGR00254">
    <property type="entry name" value="GGDEF"/>
    <property type="match status" value="1"/>
</dbReference>
<dbReference type="PANTHER" id="PTHR45138">
    <property type="entry name" value="REGULATORY COMPONENTS OF SENSORY TRANSDUCTION SYSTEM"/>
    <property type="match status" value="1"/>
</dbReference>
<keyword evidence="3" id="KW-1003">Cell membrane</keyword>